<dbReference type="InterPro" id="IPR035906">
    <property type="entry name" value="MetI-like_sf"/>
</dbReference>
<comment type="subcellular location">
    <subcellularLocation>
        <location evidence="1">Plastid membrane</location>
        <topology evidence="1">Multi-pass membrane protein</topology>
    </subcellularLocation>
</comment>
<feature type="transmembrane region" description="Helical" evidence="7">
    <location>
        <begin position="114"/>
        <end position="139"/>
    </location>
</feature>
<reference evidence="9" key="1">
    <citation type="submission" date="2021-01" db="EMBL/GenBank/DDBJ databases">
        <authorList>
            <person name="Corre E."/>
            <person name="Pelletier E."/>
            <person name="Niang G."/>
            <person name="Scheremetjew M."/>
            <person name="Finn R."/>
            <person name="Kale V."/>
            <person name="Holt S."/>
            <person name="Cochrane G."/>
            <person name="Meng A."/>
            <person name="Brown T."/>
            <person name="Cohen L."/>
        </authorList>
    </citation>
    <scope>NUCLEOTIDE SEQUENCE</scope>
    <source>
        <strain evidence="9">CCMP1320</strain>
    </source>
</reference>
<dbReference type="PANTHER" id="PTHR30406:SF1">
    <property type="entry name" value="SULFATE TRANSPORT SYSTEM PERMEASE PROTEIN CYSW"/>
    <property type="match status" value="1"/>
</dbReference>
<evidence type="ECO:0000256" key="1">
    <source>
        <dbReference type="ARBA" id="ARBA00004446"/>
    </source>
</evidence>
<evidence type="ECO:0000256" key="4">
    <source>
        <dbReference type="ARBA" id="ARBA00022989"/>
    </source>
</evidence>
<dbReference type="CDD" id="cd06261">
    <property type="entry name" value="TM_PBP2"/>
    <property type="match status" value="1"/>
</dbReference>
<dbReference type="AlphaFoldDB" id="A0A7S3RAC4"/>
<dbReference type="NCBIfam" id="TIGR00969">
    <property type="entry name" value="3a0106s02"/>
    <property type="match status" value="1"/>
</dbReference>
<feature type="transmembrane region" description="Helical" evidence="7">
    <location>
        <begin position="193"/>
        <end position="219"/>
    </location>
</feature>
<evidence type="ECO:0000256" key="5">
    <source>
        <dbReference type="ARBA" id="ARBA00023032"/>
    </source>
</evidence>
<feature type="domain" description="ABC transmembrane type-1" evidence="8">
    <location>
        <begin position="159"/>
        <end position="362"/>
    </location>
</feature>
<keyword evidence="3 7" id="KW-0812">Transmembrane</keyword>
<name>A0A7S3RAC4_DUNTE</name>
<evidence type="ECO:0000256" key="2">
    <source>
        <dbReference type="ARBA" id="ARBA00022448"/>
    </source>
</evidence>
<feature type="transmembrane region" description="Helical" evidence="7">
    <location>
        <begin position="343"/>
        <end position="361"/>
    </location>
</feature>
<organism evidence="9">
    <name type="scientific">Dunaliella tertiolecta</name>
    <name type="common">Green alga</name>
    <dbReference type="NCBI Taxonomy" id="3047"/>
    <lineage>
        <taxon>Eukaryota</taxon>
        <taxon>Viridiplantae</taxon>
        <taxon>Chlorophyta</taxon>
        <taxon>core chlorophytes</taxon>
        <taxon>Chlorophyceae</taxon>
        <taxon>CS clade</taxon>
        <taxon>Chlamydomonadales</taxon>
        <taxon>Dunaliellaceae</taxon>
        <taxon>Dunaliella</taxon>
    </lineage>
</organism>
<keyword evidence="2" id="KW-0813">Transport</keyword>
<dbReference type="InterPro" id="IPR011866">
    <property type="entry name" value="CysW_permease"/>
</dbReference>
<dbReference type="GO" id="GO:0005886">
    <property type="term" value="C:plasma membrane"/>
    <property type="evidence" value="ECO:0007669"/>
    <property type="project" value="InterPro"/>
</dbReference>
<evidence type="ECO:0000313" key="9">
    <source>
        <dbReference type="EMBL" id="CAE0507476.1"/>
    </source>
</evidence>
<dbReference type="PROSITE" id="PS50928">
    <property type="entry name" value="ABC_TM1"/>
    <property type="match status" value="1"/>
</dbReference>
<feature type="transmembrane region" description="Helical" evidence="7">
    <location>
        <begin position="231"/>
        <end position="255"/>
    </location>
</feature>
<dbReference type="GO" id="GO:0015419">
    <property type="term" value="F:ABC-type sulfate transporter activity"/>
    <property type="evidence" value="ECO:0007669"/>
    <property type="project" value="InterPro"/>
</dbReference>
<dbReference type="EMBL" id="HBIP01037331">
    <property type="protein sequence ID" value="CAE0507476.1"/>
    <property type="molecule type" value="Transcribed_RNA"/>
</dbReference>
<keyword evidence="4 7" id="KW-1133">Transmembrane helix</keyword>
<dbReference type="Gene3D" id="1.10.3720.10">
    <property type="entry name" value="MetI-like"/>
    <property type="match status" value="1"/>
</dbReference>
<dbReference type="NCBIfam" id="TIGR02140">
    <property type="entry name" value="permease_CysW"/>
    <property type="match status" value="1"/>
</dbReference>
<evidence type="ECO:0000256" key="6">
    <source>
        <dbReference type="ARBA" id="ARBA00023136"/>
    </source>
</evidence>
<keyword evidence="6 7" id="KW-0472">Membrane</keyword>
<dbReference type="InterPro" id="IPR005667">
    <property type="entry name" value="Sulph_transpt2"/>
</dbReference>
<evidence type="ECO:0000256" key="3">
    <source>
        <dbReference type="ARBA" id="ARBA00022692"/>
    </source>
</evidence>
<dbReference type="Pfam" id="PF00528">
    <property type="entry name" value="BPD_transp_1"/>
    <property type="match status" value="1"/>
</dbReference>
<proteinExistence type="predicted"/>
<dbReference type="GO" id="GO:0042170">
    <property type="term" value="C:plastid membrane"/>
    <property type="evidence" value="ECO:0007669"/>
    <property type="project" value="UniProtKB-SubCell"/>
</dbReference>
<feature type="transmembrane region" description="Helical" evidence="7">
    <location>
        <begin position="159"/>
        <end position="181"/>
    </location>
</feature>
<gene>
    <name evidence="9" type="ORF">DTER00134_LOCUS22553</name>
</gene>
<dbReference type="InterPro" id="IPR000515">
    <property type="entry name" value="MetI-like"/>
</dbReference>
<keyword evidence="5" id="KW-0764">Sulfate transport</keyword>
<dbReference type="PANTHER" id="PTHR30406">
    <property type="entry name" value="SULFATE TRANSPORT SYSTEM PERMEASE PROTEIN"/>
    <property type="match status" value="1"/>
</dbReference>
<accession>A0A7S3RAC4</accession>
<sequence>MAVLLGAAAPSQMSKLTNWLRPSRADLPLRPSCSCSSLPGPSTSGRLEEVGLQGIGAGACLSRHTLRTYGMERASRGRRSNRRTATILASGAAGSLGSATGGSGKQVTSPIGRLLVGLAVAYITLMVLVPFANVFYQAFHKGFAVFFECLTDPDFLHAIKLTLMLAGVAVPVNVLFGLVAAINITRNEFPGKVFLLSLLDLPFSISPVVTGLMLTLLYGRNGWFGPMLQQAGVSVVFAFTGMALATMFVTLPFVVRELIPILETMDLSEEEAARTLGANDWQVFWNVTLPNIRWALLYGTILTNARAMGEFGAVSVISGNILGKTQTLTLFVESAYKEYNTEAAFAAAVLLSTLALMTLFIKDKVEAAAAAETRK</sequence>
<evidence type="ECO:0000256" key="7">
    <source>
        <dbReference type="SAM" id="Phobius"/>
    </source>
</evidence>
<dbReference type="SUPFAM" id="SSF161098">
    <property type="entry name" value="MetI-like"/>
    <property type="match status" value="1"/>
</dbReference>
<evidence type="ECO:0000259" key="8">
    <source>
        <dbReference type="PROSITE" id="PS50928"/>
    </source>
</evidence>
<protein>
    <recommendedName>
        <fullName evidence="8">ABC transmembrane type-1 domain-containing protein</fullName>
    </recommendedName>
</protein>